<gene>
    <name evidence="4" type="ORF">NE398_08340</name>
</gene>
<dbReference type="SUPFAM" id="SSF53448">
    <property type="entry name" value="Nucleotide-diphospho-sugar transferases"/>
    <property type="match status" value="1"/>
</dbReference>
<name>A0A9X4B0Y2_9CLOT</name>
<dbReference type="CDD" id="cd00761">
    <property type="entry name" value="Glyco_tranf_GTA_type"/>
    <property type="match status" value="1"/>
</dbReference>
<dbReference type="InterPro" id="IPR001173">
    <property type="entry name" value="Glyco_trans_2-like"/>
</dbReference>
<dbReference type="Pfam" id="PF00535">
    <property type="entry name" value="Glycos_transf_2"/>
    <property type="match status" value="1"/>
</dbReference>
<comment type="caution">
    <text evidence="4">The sequence shown here is derived from an EMBL/GenBank/DDBJ whole genome shotgun (WGS) entry which is preliminary data.</text>
</comment>
<organism evidence="4 5">
    <name type="scientific">Clostridium tertium</name>
    <dbReference type="NCBI Taxonomy" id="1559"/>
    <lineage>
        <taxon>Bacteria</taxon>
        <taxon>Bacillati</taxon>
        <taxon>Bacillota</taxon>
        <taxon>Clostridia</taxon>
        <taxon>Eubacteriales</taxon>
        <taxon>Clostridiaceae</taxon>
        <taxon>Clostridium</taxon>
    </lineage>
</organism>
<proteinExistence type="predicted"/>
<dbReference type="RefSeq" id="WP_195624523.1">
    <property type="nucleotide sequence ID" value="NZ_JADMSE010000031.1"/>
</dbReference>
<evidence type="ECO:0000313" key="4">
    <source>
        <dbReference type="EMBL" id="MDC4240172.1"/>
    </source>
</evidence>
<sequence length="310" mass="36232">MNELISVIIPIYNAKEYLNKCVDSVINQTYKNIEIILVDDGSNDGSEEICKTYSQNYKNISCIHIENNGVSNARNQGIKISNGKYIGFVDADDYIDDGMYEVLHNLINYDIKYDMSVCEIYDRKSNGVQKLNSQEAIYNLFNINSFGGYACNKLFRKEKIDLLNLEFRENISMCEDLLFTYIYCKNSNNIIYTSEKYYFYINNDHSLVNNSFNVKQMSVIDTFNIILKDESMYGENIRACIKSNYVVILLKIYVKLLIQKSNSNIENISYIKDIINKNFKVFIKTNNIPFKYKLYSIIIMYFPVIIRLLK</sequence>
<keyword evidence="5" id="KW-1185">Reference proteome</keyword>
<dbReference type="InterPro" id="IPR029044">
    <property type="entry name" value="Nucleotide-diphossugar_trans"/>
</dbReference>
<dbReference type="Gene3D" id="3.90.550.10">
    <property type="entry name" value="Spore Coat Polysaccharide Biosynthesis Protein SpsA, Chain A"/>
    <property type="match status" value="1"/>
</dbReference>
<protein>
    <submittedName>
        <fullName evidence="4">Glycosyltransferase</fullName>
    </submittedName>
</protein>
<evidence type="ECO:0000256" key="1">
    <source>
        <dbReference type="ARBA" id="ARBA00022676"/>
    </source>
</evidence>
<feature type="domain" description="Glycosyltransferase 2-like" evidence="3">
    <location>
        <begin position="6"/>
        <end position="158"/>
    </location>
</feature>
<dbReference type="PANTHER" id="PTHR22916:SF51">
    <property type="entry name" value="GLYCOSYLTRANSFERASE EPSH-RELATED"/>
    <property type="match status" value="1"/>
</dbReference>
<dbReference type="GO" id="GO:0016757">
    <property type="term" value="F:glycosyltransferase activity"/>
    <property type="evidence" value="ECO:0007669"/>
    <property type="project" value="UniProtKB-KW"/>
</dbReference>
<dbReference type="Proteomes" id="UP001141183">
    <property type="component" value="Unassembled WGS sequence"/>
</dbReference>
<keyword evidence="2" id="KW-0808">Transferase</keyword>
<dbReference type="EMBL" id="JAMRYU010000007">
    <property type="protein sequence ID" value="MDC4240172.1"/>
    <property type="molecule type" value="Genomic_DNA"/>
</dbReference>
<evidence type="ECO:0000256" key="2">
    <source>
        <dbReference type="ARBA" id="ARBA00022679"/>
    </source>
</evidence>
<accession>A0A9X4B0Y2</accession>
<keyword evidence="1" id="KW-0328">Glycosyltransferase</keyword>
<dbReference type="AlphaFoldDB" id="A0A9X4B0Y2"/>
<evidence type="ECO:0000313" key="5">
    <source>
        <dbReference type="Proteomes" id="UP001141183"/>
    </source>
</evidence>
<reference evidence="4" key="1">
    <citation type="submission" date="2022-05" db="EMBL/GenBank/DDBJ databases">
        <title>Draft genome sequence of Clostridium tertium strain CP3 isolated from Peru.</title>
        <authorList>
            <person name="Hurtado R."/>
            <person name="Lima L."/>
            <person name="Sousa T."/>
            <person name="Jaiswal A.K."/>
            <person name="Tiwari S."/>
            <person name="Maturrano L."/>
            <person name="Brenig B."/>
            <person name="Azevedo V."/>
        </authorList>
    </citation>
    <scope>NUCLEOTIDE SEQUENCE</scope>
    <source>
        <strain evidence="4">CP3</strain>
    </source>
</reference>
<dbReference type="PANTHER" id="PTHR22916">
    <property type="entry name" value="GLYCOSYLTRANSFERASE"/>
    <property type="match status" value="1"/>
</dbReference>
<evidence type="ECO:0000259" key="3">
    <source>
        <dbReference type="Pfam" id="PF00535"/>
    </source>
</evidence>